<dbReference type="EC" id="3.6.3.-" evidence="1"/>
<accession>A0A5J4RBQ9</accession>
<proteinExistence type="predicted"/>
<dbReference type="InterPro" id="IPR027417">
    <property type="entry name" value="P-loop_NTPase"/>
</dbReference>
<dbReference type="AlphaFoldDB" id="A0A5J4RBQ9"/>
<evidence type="ECO:0000313" key="1">
    <source>
        <dbReference type="EMBL" id="KAA6331497.1"/>
    </source>
</evidence>
<keyword evidence="1" id="KW-0547">Nucleotide-binding</keyword>
<dbReference type="Gene3D" id="3.40.50.300">
    <property type="entry name" value="P-loop containing nucleotide triphosphate hydrolases"/>
    <property type="match status" value="1"/>
</dbReference>
<reference evidence="1" key="1">
    <citation type="submission" date="2019-03" db="EMBL/GenBank/DDBJ databases">
        <title>Single cell metagenomics reveals metabolic interactions within the superorganism composed of flagellate Streblomastix strix and complex community of Bacteroidetes bacteria on its surface.</title>
        <authorList>
            <person name="Treitli S.C."/>
            <person name="Kolisko M."/>
            <person name="Husnik F."/>
            <person name="Keeling P."/>
            <person name="Hampl V."/>
        </authorList>
    </citation>
    <scope>NUCLEOTIDE SEQUENCE</scope>
    <source>
        <strain evidence="1">STM</strain>
    </source>
</reference>
<gene>
    <name evidence="1" type="ORF">EZS27_019905</name>
</gene>
<dbReference type="GO" id="GO:0016787">
    <property type="term" value="F:hydrolase activity"/>
    <property type="evidence" value="ECO:0007669"/>
    <property type="project" value="UniProtKB-KW"/>
</dbReference>
<keyword evidence="1" id="KW-0067">ATP-binding</keyword>
<organism evidence="1">
    <name type="scientific">termite gut metagenome</name>
    <dbReference type="NCBI Taxonomy" id="433724"/>
    <lineage>
        <taxon>unclassified sequences</taxon>
        <taxon>metagenomes</taxon>
        <taxon>organismal metagenomes</taxon>
    </lineage>
</organism>
<sequence length="35" mass="4110">MITVENLSFTYRQSKEMLLKNFSLSLERGKVYGLL</sequence>
<dbReference type="GO" id="GO:0005524">
    <property type="term" value="F:ATP binding"/>
    <property type="evidence" value="ECO:0007669"/>
    <property type="project" value="UniProtKB-KW"/>
</dbReference>
<dbReference type="EMBL" id="SNRY01001365">
    <property type="protein sequence ID" value="KAA6331497.1"/>
    <property type="molecule type" value="Genomic_DNA"/>
</dbReference>
<comment type="caution">
    <text evidence="1">The sequence shown here is derived from an EMBL/GenBank/DDBJ whole genome shotgun (WGS) entry which is preliminary data.</text>
</comment>
<name>A0A5J4RBQ9_9ZZZZ</name>
<keyword evidence="1" id="KW-0378">Hydrolase</keyword>
<feature type="non-terminal residue" evidence="1">
    <location>
        <position position="35"/>
    </location>
</feature>
<protein>
    <submittedName>
        <fullName evidence="1">ABC transporter ATP-binding protein</fullName>
        <ecNumber evidence="1">3.6.3.-</ecNumber>
    </submittedName>
</protein>